<feature type="non-terminal residue" evidence="1">
    <location>
        <position position="1"/>
    </location>
</feature>
<gene>
    <name evidence="1" type="ORF">DERYTH_LOCUS18844</name>
</gene>
<evidence type="ECO:0000313" key="2">
    <source>
        <dbReference type="Proteomes" id="UP000789405"/>
    </source>
</evidence>
<name>A0A9N9JBB4_9GLOM</name>
<sequence>FADDFVIENATRKVVKNKRRNLVNKVQKATIPEKCNNTVSEQDLLKLVKPICKELDVPITDVVNTLKNDIQNKKFKLPESELRINAIKLAIVFLNKLEI</sequence>
<dbReference type="EMBL" id="CAJVPY010019753">
    <property type="protein sequence ID" value="CAG8772783.1"/>
    <property type="molecule type" value="Genomic_DNA"/>
</dbReference>
<dbReference type="Proteomes" id="UP000789405">
    <property type="component" value="Unassembled WGS sequence"/>
</dbReference>
<protein>
    <submittedName>
        <fullName evidence="1">28069_t:CDS:1</fullName>
    </submittedName>
</protein>
<comment type="caution">
    <text evidence="1">The sequence shown here is derived from an EMBL/GenBank/DDBJ whole genome shotgun (WGS) entry which is preliminary data.</text>
</comment>
<reference evidence="1" key="1">
    <citation type="submission" date="2021-06" db="EMBL/GenBank/DDBJ databases">
        <authorList>
            <person name="Kallberg Y."/>
            <person name="Tangrot J."/>
            <person name="Rosling A."/>
        </authorList>
    </citation>
    <scope>NUCLEOTIDE SEQUENCE</scope>
    <source>
        <strain evidence="1">MA453B</strain>
    </source>
</reference>
<proteinExistence type="predicted"/>
<organism evidence="1 2">
    <name type="scientific">Dentiscutata erythropus</name>
    <dbReference type="NCBI Taxonomy" id="1348616"/>
    <lineage>
        <taxon>Eukaryota</taxon>
        <taxon>Fungi</taxon>
        <taxon>Fungi incertae sedis</taxon>
        <taxon>Mucoromycota</taxon>
        <taxon>Glomeromycotina</taxon>
        <taxon>Glomeromycetes</taxon>
        <taxon>Diversisporales</taxon>
        <taxon>Gigasporaceae</taxon>
        <taxon>Dentiscutata</taxon>
    </lineage>
</organism>
<evidence type="ECO:0000313" key="1">
    <source>
        <dbReference type="EMBL" id="CAG8772783.1"/>
    </source>
</evidence>
<accession>A0A9N9JBB4</accession>
<keyword evidence="2" id="KW-1185">Reference proteome</keyword>
<dbReference type="AlphaFoldDB" id="A0A9N9JBB4"/>